<organism evidence="2 3">
    <name type="scientific">Thermobifida alba</name>
    <name type="common">Thermomonospora alba</name>
    <dbReference type="NCBI Taxonomy" id="53522"/>
    <lineage>
        <taxon>Bacteria</taxon>
        <taxon>Bacillati</taxon>
        <taxon>Actinomycetota</taxon>
        <taxon>Actinomycetes</taxon>
        <taxon>Streptosporangiales</taxon>
        <taxon>Nocardiopsidaceae</taxon>
        <taxon>Thermobifida</taxon>
    </lineage>
</organism>
<proteinExistence type="predicted"/>
<accession>A0ABY4KXS7</accession>
<feature type="transmembrane region" description="Helical" evidence="1">
    <location>
        <begin position="120"/>
        <end position="139"/>
    </location>
</feature>
<name>A0ABY4KXS7_THEAE</name>
<dbReference type="RefSeq" id="WP_248592491.1">
    <property type="nucleotide sequence ID" value="NZ_BAABEB010000012.1"/>
</dbReference>
<keyword evidence="1" id="KW-0472">Membrane</keyword>
<keyword evidence="1" id="KW-1133">Transmembrane helix</keyword>
<feature type="transmembrane region" description="Helical" evidence="1">
    <location>
        <begin position="29"/>
        <end position="48"/>
    </location>
</feature>
<feature type="transmembrane region" description="Helical" evidence="1">
    <location>
        <begin position="55"/>
        <end position="74"/>
    </location>
</feature>
<evidence type="ECO:0000313" key="3">
    <source>
        <dbReference type="Proteomes" id="UP000832041"/>
    </source>
</evidence>
<sequence length="268" mass="28298">MVDRVLAPYALLVWAWCRAAAQYPVSLTLLTLAQLGAIGSELVALLFVFGHTEALGGFTLAEALLVYGLAVTSFRTADLLLGNTERLGEHIRDGSFDVMLVRPVAPLVQLATDGFSPRRVGSVVPGVAALAVGLASAGVEWTAGRVAALAVLLASGTALCCAVWLAGACLQFFVTEARQLAHSVTYGGQALTEYPLSLYPRAVVRAVTFVVPLAFVSYQPALYLLDRPDPLGLWPGLRHLCPAVAVLGCVLAALAWRAGLRHYRSTGS</sequence>
<evidence type="ECO:0000256" key="1">
    <source>
        <dbReference type="SAM" id="Phobius"/>
    </source>
</evidence>
<gene>
    <name evidence="2" type="ORF">FOF52_04050</name>
</gene>
<dbReference type="EMBL" id="CP051627">
    <property type="protein sequence ID" value="UPT20239.1"/>
    <property type="molecule type" value="Genomic_DNA"/>
</dbReference>
<feature type="transmembrane region" description="Helical" evidence="1">
    <location>
        <begin position="237"/>
        <end position="256"/>
    </location>
</feature>
<dbReference type="PANTHER" id="PTHR36833:SF1">
    <property type="entry name" value="INTEGRAL MEMBRANE TRANSPORT PROTEIN"/>
    <property type="match status" value="1"/>
</dbReference>
<feature type="transmembrane region" description="Helical" evidence="1">
    <location>
        <begin position="146"/>
        <end position="174"/>
    </location>
</feature>
<reference evidence="2 3" key="1">
    <citation type="submission" date="2020-04" db="EMBL/GenBank/DDBJ databases">
        <title>Thermobifida alba genome sequencing and assembly.</title>
        <authorList>
            <person name="Luzics S."/>
            <person name="Horvath B."/>
            <person name="Nagy I."/>
            <person name="Toth A."/>
            <person name="Nagy I."/>
            <person name="Kukolya J."/>
        </authorList>
    </citation>
    <scope>NUCLEOTIDE SEQUENCE [LARGE SCALE GENOMIC DNA]</scope>
    <source>
        <strain evidence="2 3">DSM 43795</strain>
    </source>
</reference>
<dbReference type="Pfam" id="PF06182">
    <property type="entry name" value="ABC2_membrane_6"/>
    <property type="match status" value="1"/>
</dbReference>
<keyword evidence="3" id="KW-1185">Reference proteome</keyword>
<dbReference type="PANTHER" id="PTHR36833">
    <property type="entry name" value="SLR0610 PROTEIN-RELATED"/>
    <property type="match status" value="1"/>
</dbReference>
<protein>
    <submittedName>
        <fullName evidence="2">Transporter</fullName>
    </submittedName>
</protein>
<keyword evidence="1" id="KW-0812">Transmembrane</keyword>
<evidence type="ECO:0000313" key="2">
    <source>
        <dbReference type="EMBL" id="UPT20239.1"/>
    </source>
</evidence>
<dbReference type="Proteomes" id="UP000832041">
    <property type="component" value="Chromosome"/>
</dbReference>
<feature type="transmembrane region" description="Helical" evidence="1">
    <location>
        <begin position="202"/>
        <end position="225"/>
    </location>
</feature>
<dbReference type="InterPro" id="IPR010390">
    <property type="entry name" value="ABC-2_transporter-like"/>
</dbReference>